<feature type="compositionally biased region" description="Basic and acidic residues" evidence="1">
    <location>
        <begin position="39"/>
        <end position="48"/>
    </location>
</feature>
<feature type="region of interest" description="Disordered" evidence="1">
    <location>
        <begin position="26"/>
        <end position="48"/>
    </location>
</feature>
<dbReference type="PANTHER" id="PTHR28255">
    <property type="match status" value="1"/>
</dbReference>
<evidence type="ECO:0000313" key="3">
    <source>
        <dbReference type="Proteomes" id="UP000537260"/>
    </source>
</evidence>
<organism evidence="2 3">
    <name type="scientific">Glaciibacter psychrotolerans</name>
    <dbReference type="NCBI Taxonomy" id="670054"/>
    <lineage>
        <taxon>Bacteria</taxon>
        <taxon>Bacillati</taxon>
        <taxon>Actinomycetota</taxon>
        <taxon>Actinomycetes</taxon>
        <taxon>Micrococcales</taxon>
        <taxon>Microbacteriaceae</taxon>
        <taxon>Glaciibacter</taxon>
    </lineage>
</organism>
<dbReference type="Proteomes" id="UP000537260">
    <property type="component" value="Unassembled WGS sequence"/>
</dbReference>
<protein>
    <submittedName>
        <fullName evidence="2">Uncharacterized protein (UPF0303 family)</fullName>
    </submittedName>
</protein>
<evidence type="ECO:0000313" key="2">
    <source>
        <dbReference type="EMBL" id="NYJ18368.1"/>
    </source>
</evidence>
<comment type="caution">
    <text evidence="2">The sequence shown here is derived from an EMBL/GenBank/DDBJ whole genome shotgun (WGS) entry which is preliminary data.</text>
</comment>
<name>A0A7Z0J501_9MICO</name>
<dbReference type="InterPro" id="IPR005624">
    <property type="entry name" value="PduO/GlcC-like"/>
</dbReference>
<sequence length="205" mass="22610">MRPAYAWAGLRRHGVRGSWPKRGLPYGGDSLNQRIRPQPPEKEPVMTDRHDEEAALATLLEQEREIQFSAFTHADAWTVGLHLVELASERLHPVAIAIMLGDQRVFHAGLPGASADNDDWLERKFRVVRRFGHSSLAVGTDFRSRGANFDTDSRLDVAAFAAHGGAFPIRVNGMQVGVVGVSGLPQRDDHALVIEALIAHRDRAS</sequence>
<gene>
    <name evidence="2" type="ORF">HNR05_000159</name>
</gene>
<dbReference type="InterPro" id="IPR010371">
    <property type="entry name" value="YBR137W-like"/>
</dbReference>
<dbReference type="EMBL" id="JACCFM010000001">
    <property type="protein sequence ID" value="NYJ18368.1"/>
    <property type="molecule type" value="Genomic_DNA"/>
</dbReference>
<dbReference type="AlphaFoldDB" id="A0A7Z0J501"/>
<evidence type="ECO:0000256" key="1">
    <source>
        <dbReference type="SAM" id="MobiDB-lite"/>
    </source>
</evidence>
<dbReference type="InterPro" id="IPR038084">
    <property type="entry name" value="PduO/GlcC-like_sf"/>
</dbReference>
<dbReference type="PANTHER" id="PTHR28255:SF1">
    <property type="entry name" value="UPF0303 PROTEIN YBR137W"/>
    <property type="match status" value="1"/>
</dbReference>
<dbReference type="Gene3D" id="3.30.450.150">
    <property type="entry name" value="Haem-degrading domain"/>
    <property type="match status" value="1"/>
</dbReference>
<proteinExistence type="predicted"/>
<reference evidence="2 3" key="1">
    <citation type="submission" date="2020-07" db="EMBL/GenBank/DDBJ databases">
        <title>Sequencing the genomes of 1000 actinobacteria strains.</title>
        <authorList>
            <person name="Klenk H.-P."/>
        </authorList>
    </citation>
    <scope>NUCLEOTIDE SEQUENCE [LARGE SCALE GENOMIC DNA]</scope>
    <source>
        <strain evidence="2 3">LI1</strain>
    </source>
</reference>
<keyword evidence="3" id="KW-1185">Reference proteome</keyword>
<dbReference type="SUPFAM" id="SSF143744">
    <property type="entry name" value="GlcG-like"/>
    <property type="match status" value="1"/>
</dbReference>
<dbReference type="RefSeq" id="WP_343062408.1">
    <property type="nucleotide sequence ID" value="NZ_JACCFM010000001.1"/>
</dbReference>
<dbReference type="Pfam" id="PF03928">
    <property type="entry name" value="HbpS-like"/>
    <property type="match status" value="1"/>
</dbReference>
<dbReference type="NCBIfam" id="NF002696">
    <property type="entry name" value="PRK02487.1-5"/>
    <property type="match status" value="1"/>
</dbReference>
<accession>A0A7Z0J501</accession>